<evidence type="ECO:0000256" key="1">
    <source>
        <dbReference type="ARBA" id="ARBA00006442"/>
    </source>
</evidence>
<comment type="similarity">
    <text evidence="1">Belongs to the FAD-dependent oxidoreductase family.</text>
</comment>
<keyword evidence="7" id="KW-1185">Reference proteome</keyword>
<evidence type="ECO:0000259" key="5">
    <source>
        <dbReference type="Pfam" id="PF07992"/>
    </source>
</evidence>
<organism evidence="6 7">
    <name type="scientific">Williamsia herbipolensis</name>
    <dbReference type="NCBI Taxonomy" id="1603258"/>
    <lineage>
        <taxon>Bacteria</taxon>
        <taxon>Bacillati</taxon>
        <taxon>Actinomycetota</taxon>
        <taxon>Actinomycetes</taxon>
        <taxon>Mycobacteriales</taxon>
        <taxon>Nocardiaceae</taxon>
        <taxon>Williamsia</taxon>
    </lineage>
</organism>
<keyword evidence="4" id="KW-0560">Oxidoreductase</keyword>
<dbReference type="PRINTS" id="PR00368">
    <property type="entry name" value="FADPNR"/>
</dbReference>
<name>A0AAU4K450_9NOCA</name>
<dbReference type="GO" id="GO:0004174">
    <property type="term" value="F:electron-transferring-flavoprotein dehydrogenase activity"/>
    <property type="evidence" value="ECO:0007669"/>
    <property type="project" value="TreeGrafter"/>
</dbReference>
<dbReference type="Proteomes" id="UP001432128">
    <property type="component" value="Chromosome"/>
</dbReference>
<dbReference type="InterPro" id="IPR023753">
    <property type="entry name" value="FAD/NAD-binding_dom"/>
</dbReference>
<dbReference type="SUPFAM" id="SSF51905">
    <property type="entry name" value="FAD/NAD(P)-binding domain"/>
    <property type="match status" value="1"/>
</dbReference>
<dbReference type="Pfam" id="PF07992">
    <property type="entry name" value="Pyr_redox_2"/>
    <property type="match status" value="1"/>
</dbReference>
<evidence type="ECO:0000256" key="4">
    <source>
        <dbReference type="ARBA" id="ARBA00023002"/>
    </source>
</evidence>
<dbReference type="Gene3D" id="3.50.50.100">
    <property type="match status" value="1"/>
</dbReference>
<dbReference type="RefSeq" id="WP_328858030.1">
    <property type="nucleotide sequence ID" value="NZ_CP108021.1"/>
</dbReference>
<evidence type="ECO:0000313" key="6">
    <source>
        <dbReference type="EMBL" id="WUM20814.1"/>
    </source>
</evidence>
<sequence length="377" mass="41212">MNAPKVIVAGLGDSGLLTAIHLAKHADVVGVSSKPGLVSGQELGSRLGRPEEWSRNYWLDFGQYRGLDTVRTVHASLTATDLDAKTVTWVEDGESVTEAFDALVISTGVTNGFWRSPALQSTDEVAADIASHHDRVARSARVMVVGGGAAAVSTAANIALRWPEKRVDLYFPGDRALPQHHPRTWKTVRRRLLDAGVTLHPGHRAVVPHDFHCDRITSGAVRWQTEQATSTADAIIWAIGRVRPNSGWLPSEVLDVDGFVRVNRYLQLPEHPAVFAVGDVAASDPLRGSARNRADKLVARNVMSVLNGRRPHSYHPRRRRWGSVLGVQPDGLQVFAPNGRATRIPRWSTDRVLQPLVVRRGIYGGVRDTPRSSGQPS</sequence>
<evidence type="ECO:0000313" key="7">
    <source>
        <dbReference type="Proteomes" id="UP001432128"/>
    </source>
</evidence>
<dbReference type="PANTHER" id="PTHR43735">
    <property type="entry name" value="APOPTOSIS-INDUCING FACTOR 1"/>
    <property type="match status" value="1"/>
</dbReference>
<gene>
    <name evidence="6" type="ORF">OG579_02985</name>
</gene>
<dbReference type="PANTHER" id="PTHR43735:SF3">
    <property type="entry name" value="FERROPTOSIS SUPPRESSOR PROTEIN 1"/>
    <property type="match status" value="1"/>
</dbReference>
<dbReference type="GO" id="GO:0050660">
    <property type="term" value="F:flavin adenine dinucleotide binding"/>
    <property type="evidence" value="ECO:0007669"/>
    <property type="project" value="TreeGrafter"/>
</dbReference>
<dbReference type="KEGG" id="whr:OG579_02985"/>
<accession>A0AAU4K450</accession>
<dbReference type="PRINTS" id="PR00469">
    <property type="entry name" value="PNDRDTASEII"/>
</dbReference>
<reference evidence="6 7" key="1">
    <citation type="submission" date="2022-10" db="EMBL/GenBank/DDBJ databases">
        <title>The complete genomes of actinobacterial strains from the NBC collection.</title>
        <authorList>
            <person name="Joergensen T.S."/>
            <person name="Alvarez Arevalo M."/>
            <person name="Sterndorff E.B."/>
            <person name="Faurdal D."/>
            <person name="Vuksanovic O."/>
            <person name="Mourched A.-S."/>
            <person name="Charusanti P."/>
            <person name="Shaw S."/>
            <person name="Blin K."/>
            <person name="Weber T."/>
        </authorList>
    </citation>
    <scope>NUCLEOTIDE SEQUENCE [LARGE SCALE GENOMIC DNA]</scope>
    <source>
        <strain evidence="6 7">NBC_00319</strain>
    </source>
</reference>
<evidence type="ECO:0000256" key="2">
    <source>
        <dbReference type="ARBA" id="ARBA00022630"/>
    </source>
</evidence>
<dbReference type="GO" id="GO:0005737">
    <property type="term" value="C:cytoplasm"/>
    <property type="evidence" value="ECO:0007669"/>
    <property type="project" value="TreeGrafter"/>
</dbReference>
<keyword evidence="3" id="KW-0274">FAD</keyword>
<dbReference type="EMBL" id="CP108021">
    <property type="protein sequence ID" value="WUM20814.1"/>
    <property type="molecule type" value="Genomic_DNA"/>
</dbReference>
<protein>
    <submittedName>
        <fullName evidence="6">FAD-dependent oxidoreductase</fullName>
    </submittedName>
</protein>
<keyword evidence="2" id="KW-0285">Flavoprotein</keyword>
<feature type="domain" description="FAD/NAD(P)-binding" evidence="5">
    <location>
        <begin position="5"/>
        <end position="286"/>
    </location>
</feature>
<proteinExistence type="inferred from homology"/>
<evidence type="ECO:0000256" key="3">
    <source>
        <dbReference type="ARBA" id="ARBA00022827"/>
    </source>
</evidence>
<dbReference type="AlphaFoldDB" id="A0AAU4K450"/>
<dbReference type="InterPro" id="IPR036188">
    <property type="entry name" value="FAD/NAD-bd_sf"/>
</dbReference>